<keyword evidence="1" id="KW-0540">Nuclease</keyword>
<reference evidence="8" key="1">
    <citation type="submission" date="2017-05" db="EMBL/GenBank/DDBJ databases">
        <authorList>
            <person name="Sung H."/>
        </authorList>
    </citation>
    <scope>NUCLEOTIDE SEQUENCE [LARGE SCALE GENOMIC DNA]</scope>
    <source>
        <strain evidence="8">AR23208</strain>
    </source>
</reference>
<keyword evidence="3" id="KW-0227">DNA damage</keyword>
<dbReference type="Pfam" id="PF03851">
    <property type="entry name" value="UvdE"/>
    <property type="match status" value="1"/>
</dbReference>
<keyword evidence="2" id="KW-0255">Endonuclease</keyword>
<evidence type="ECO:0000256" key="3">
    <source>
        <dbReference type="ARBA" id="ARBA00022763"/>
    </source>
</evidence>
<evidence type="ECO:0000256" key="6">
    <source>
        <dbReference type="ARBA" id="ARBA00023204"/>
    </source>
</evidence>
<evidence type="ECO:0008006" key="9">
    <source>
        <dbReference type="Google" id="ProtNLM"/>
    </source>
</evidence>
<dbReference type="Proteomes" id="UP000195437">
    <property type="component" value="Chromosome"/>
</dbReference>
<keyword evidence="5" id="KW-0378">Hydrolase</keyword>
<evidence type="ECO:0000256" key="5">
    <source>
        <dbReference type="ARBA" id="ARBA00022801"/>
    </source>
</evidence>
<dbReference type="RefSeq" id="WP_087457360.1">
    <property type="nucleotide sequence ID" value="NZ_CP021434.1"/>
</dbReference>
<name>A0A1Y0IRL1_9BACL</name>
<organism evidence="7 8">
    <name type="scientific">Tumebacillus avium</name>
    <dbReference type="NCBI Taxonomy" id="1903704"/>
    <lineage>
        <taxon>Bacteria</taxon>
        <taxon>Bacillati</taxon>
        <taxon>Bacillota</taxon>
        <taxon>Bacilli</taxon>
        <taxon>Bacillales</taxon>
        <taxon>Alicyclobacillaceae</taxon>
        <taxon>Tumebacillus</taxon>
    </lineage>
</organism>
<dbReference type="PANTHER" id="PTHR31290">
    <property type="entry name" value="UV-DAMAGE ENDONUCLEASE"/>
    <property type="match status" value="1"/>
</dbReference>
<dbReference type="NCBIfam" id="TIGR00629">
    <property type="entry name" value="uvde"/>
    <property type="match status" value="1"/>
</dbReference>
<dbReference type="PANTHER" id="PTHR31290:SF5">
    <property type="entry name" value="UV-DAMAGE ENDONUCLEASE"/>
    <property type="match status" value="1"/>
</dbReference>
<keyword evidence="4" id="KW-0228">DNA excision</keyword>
<evidence type="ECO:0000256" key="4">
    <source>
        <dbReference type="ARBA" id="ARBA00022769"/>
    </source>
</evidence>
<protein>
    <recommendedName>
        <fullName evidence="9">UV damage endonuclease UvsE</fullName>
    </recommendedName>
</protein>
<accession>A0A1Y0IRL1</accession>
<proteinExistence type="predicted"/>
<evidence type="ECO:0000313" key="8">
    <source>
        <dbReference type="Proteomes" id="UP000195437"/>
    </source>
</evidence>
<dbReference type="Gene3D" id="3.20.20.150">
    <property type="entry name" value="Divalent-metal-dependent TIM barrel enzymes"/>
    <property type="match status" value="1"/>
</dbReference>
<dbReference type="EMBL" id="CP021434">
    <property type="protein sequence ID" value="ARU61994.1"/>
    <property type="molecule type" value="Genomic_DNA"/>
</dbReference>
<dbReference type="GO" id="GO:0009411">
    <property type="term" value="P:response to UV"/>
    <property type="evidence" value="ECO:0007669"/>
    <property type="project" value="InterPro"/>
</dbReference>
<keyword evidence="6" id="KW-0234">DNA repair</keyword>
<dbReference type="InterPro" id="IPR036237">
    <property type="entry name" value="Xyl_isomerase-like_sf"/>
</dbReference>
<sequence>MKIRLGFVAMSQHLKNASPSQTMTVTNFQKIIDREVGLRKLTRIAASNIQNSLRVLRHAHAHGLHIYRFTSKLVPLLGHELTADWDFWGKLGPEFSEVGDFIKAKSMRVSFHPDHFTLINSKSQEVVENSVRDLERHVHMFNMMGLDERAKLVMHVGGSYKDKGESLARFADNWHLVPPQVQARITLENDDKTYTAAETLQLCEQLNVPMVLDIHHHRCNPGSDELRDLVPRIFRLWDDTGLPPKIHVSSPKDEAKPLHHADYIDLNDLLPFLDLVHELGGSDLDIMVEAKQKDDAAMRLAKDLSQVPGMTQHDGATFTYEK</sequence>
<evidence type="ECO:0000313" key="7">
    <source>
        <dbReference type="EMBL" id="ARU61994.1"/>
    </source>
</evidence>
<dbReference type="OrthoDB" id="9782576at2"/>
<dbReference type="AlphaFoldDB" id="A0A1Y0IRL1"/>
<dbReference type="GO" id="GO:0006289">
    <property type="term" value="P:nucleotide-excision repair"/>
    <property type="evidence" value="ECO:0007669"/>
    <property type="project" value="InterPro"/>
</dbReference>
<gene>
    <name evidence="7" type="ORF">CBW65_14015</name>
</gene>
<keyword evidence="8" id="KW-1185">Reference proteome</keyword>
<dbReference type="InterPro" id="IPR004601">
    <property type="entry name" value="UvdE"/>
</dbReference>
<evidence type="ECO:0000256" key="2">
    <source>
        <dbReference type="ARBA" id="ARBA00022759"/>
    </source>
</evidence>
<dbReference type="GO" id="GO:0016787">
    <property type="term" value="F:hydrolase activity"/>
    <property type="evidence" value="ECO:0007669"/>
    <property type="project" value="UniProtKB-KW"/>
</dbReference>
<evidence type="ECO:0000256" key="1">
    <source>
        <dbReference type="ARBA" id="ARBA00022722"/>
    </source>
</evidence>
<dbReference type="GO" id="GO:0004519">
    <property type="term" value="F:endonuclease activity"/>
    <property type="evidence" value="ECO:0007669"/>
    <property type="project" value="UniProtKB-KW"/>
</dbReference>
<dbReference type="KEGG" id="tum:CBW65_14015"/>
<dbReference type="SUPFAM" id="SSF51658">
    <property type="entry name" value="Xylose isomerase-like"/>
    <property type="match status" value="1"/>
</dbReference>